<dbReference type="OrthoDB" id="6085123at2759"/>
<accession>A0A8S4P2Z0</accession>
<feature type="domain" description="C2H2-type" evidence="6">
    <location>
        <begin position="292"/>
        <end position="320"/>
    </location>
</feature>
<feature type="non-terminal residue" evidence="7">
    <location>
        <position position="378"/>
    </location>
</feature>
<feature type="domain" description="C2H2-type" evidence="6">
    <location>
        <begin position="129"/>
        <end position="156"/>
    </location>
</feature>
<protein>
    <recommendedName>
        <fullName evidence="6">C2H2-type domain-containing protein</fullName>
    </recommendedName>
</protein>
<keyword evidence="3 5" id="KW-0863">Zinc-finger</keyword>
<sequence>SIPCYKCNTFVGEKLWMKHLQKCPLPSFDEIPAIRSAGLHCHICTYKIKIEKVRRRTSESNRMFARHMYSKHGIVQSGSRLLKCADEYRKEPDCTYATIEERDLKGHIKRKHIQDKIESETEMVQKPKLQCKECGRRYSKKTALEDCLEVHSRREPVQCRVPSCMRTFQTKRREKRHYKKIHDERAAEKRRTKLDSNVPNTCQACGVCFRERPSLVRHESKVHKIPLPKGYKRYQCNGCSFWDISRCKVRVHERRHEKLGIKQYSCEVCGKKFTSFFSKEIHCRTYHEGKGYKCEHCDKLLPRKDSLIQHTRIMHTHKNIKRYQCHLCEHCCKIKGNLRLHLRNKHKLTVATHSKGSSVSSEQLKDAVIITKEGNVVP</sequence>
<evidence type="ECO:0000256" key="2">
    <source>
        <dbReference type="ARBA" id="ARBA00022737"/>
    </source>
</evidence>
<proteinExistence type="predicted"/>
<evidence type="ECO:0000256" key="1">
    <source>
        <dbReference type="ARBA" id="ARBA00022723"/>
    </source>
</evidence>
<dbReference type="Gene3D" id="3.30.160.60">
    <property type="entry name" value="Classic Zinc Finger"/>
    <property type="match status" value="3"/>
</dbReference>
<feature type="non-terminal residue" evidence="7">
    <location>
        <position position="1"/>
    </location>
</feature>
<dbReference type="PANTHER" id="PTHR24379:SF121">
    <property type="entry name" value="C2H2-TYPE DOMAIN-CONTAINING PROTEIN"/>
    <property type="match status" value="1"/>
</dbReference>
<gene>
    <name evidence="7" type="ORF">OFUS_LOCUS11849</name>
</gene>
<reference evidence="7" key="1">
    <citation type="submission" date="2022-03" db="EMBL/GenBank/DDBJ databases">
        <authorList>
            <person name="Martin C."/>
        </authorList>
    </citation>
    <scope>NUCLEOTIDE SEQUENCE</scope>
</reference>
<dbReference type="InterPro" id="IPR036236">
    <property type="entry name" value="Znf_C2H2_sf"/>
</dbReference>
<keyword evidence="4" id="KW-0862">Zinc</keyword>
<keyword evidence="8" id="KW-1185">Reference proteome</keyword>
<feature type="domain" description="C2H2-type" evidence="6">
    <location>
        <begin position="157"/>
        <end position="187"/>
    </location>
</feature>
<evidence type="ECO:0000259" key="6">
    <source>
        <dbReference type="PROSITE" id="PS50157"/>
    </source>
</evidence>
<organism evidence="7 8">
    <name type="scientific">Owenia fusiformis</name>
    <name type="common">Polychaete worm</name>
    <dbReference type="NCBI Taxonomy" id="6347"/>
    <lineage>
        <taxon>Eukaryota</taxon>
        <taxon>Metazoa</taxon>
        <taxon>Spiralia</taxon>
        <taxon>Lophotrochozoa</taxon>
        <taxon>Annelida</taxon>
        <taxon>Polychaeta</taxon>
        <taxon>Sedentaria</taxon>
        <taxon>Canalipalpata</taxon>
        <taxon>Sabellida</taxon>
        <taxon>Oweniida</taxon>
        <taxon>Oweniidae</taxon>
        <taxon>Owenia</taxon>
    </lineage>
</organism>
<dbReference type="PROSITE" id="PS00028">
    <property type="entry name" value="ZINC_FINGER_C2H2_1"/>
    <property type="match status" value="5"/>
</dbReference>
<dbReference type="SUPFAM" id="SSF57667">
    <property type="entry name" value="beta-beta-alpha zinc fingers"/>
    <property type="match status" value="3"/>
</dbReference>
<evidence type="ECO:0000256" key="5">
    <source>
        <dbReference type="PROSITE-ProRule" id="PRU00042"/>
    </source>
</evidence>
<evidence type="ECO:0000256" key="3">
    <source>
        <dbReference type="ARBA" id="ARBA00022771"/>
    </source>
</evidence>
<evidence type="ECO:0000313" key="8">
    <source>
        <dbReference type="Proteomes" id="UP000749559"/>
    </source>
</evidence>
<feature type="domain" description="C2H2-type" evidence="6">
    <location>
        <begin position="264"/>
        <end position="292"/>
    </location>
</feature>
<dbReference type="EMBL" id="CAIIXF020000006">
    <property type="protein sequence ID" value="CAH1785844.1"/>
    <property type="molecule type" value="Genomic_DNA"/>
</dbReference>
<dbReference type="Proteomes" id="UP000749559">
    <property type="component" value="Unassembled WGS sequence"/>
</dbReference>
<dbReference type="InterPro" id="IPR013087">
    <property type="entry name" value="Znf_C2H2_type"/>
</dbReference>
<feature type="domain" description="C2H2-type" evidence="6">
    <location>
        <begin position="200"/>
        <end position="228"/>
    </location>
</feature>
<keyword evidence="1" id="KW-0479">Metal-binding</keyword>
<dbReference type="PROSITE" id="PS50157">
    <property type="entry name" value="ZINC_FINGER_C2H2_2"/>
    <property type="match status" value="5"/>
</dbReference>
<dbReference type="SMART" id="SM00355">
    <property type="entry name" value="ZnF_C2H2"/>
    <property type="match status" value="9"/>
</dbReference>
<dbReference type="GO" id="GO:0008270">
    <property type="term" value="F:zinc ion binding"/>
    <property type="evidence" value="ECO:0007669"/>
    <property type="project" value="UniProtKB-KW"/>
</dbReference>
<evidence type="ECO:0000313" key="7">
    <source>
        <dbReference type="EMBL" id="CAH1785844.1"/>
    </source>
</evidence>
<name>A0A8S4P2Z0_OWEFU</name>
<dbReference type="PANTHER" id="PTHR24379">
    <property type="entry name" value="KRAB AND ZINC FINGER DOMAIN-CONTAINING"/>
    <property type="match status" value="1"/>
</dbReference>
<comment type="caution">
    <text evidence="7">The sequence shown here is derived from an EMBL/GenBank/DDBJ whole genome shotgun (WGS) entry which is preliminary data.</text>
</comment>
<evidence type="ECO:0000256" key="4">
    <source>
        <dbReference type="ARBA" id="ARBA00022833"/>
    </source>
</evidence>
<dbReference type="AlphaFoldDB" id="A0A8S4P2Z0"/>
<keyword evidence="2" id="KW-0677">Repeat</keyword>